<organism evidence="2 3">
    <name type="scientific">Mycolicibacterium moriokaense</name>
    <dbReference type="NCBI Taxonomy" id="39691"/>
    <lineage>
        <taxon>Bacteria</taxon>
        <taxon>Bacillati</taxon>
        <taxon>Actinomycetota</taxon>
        <taxon>Actinomycetes</taxon>
        <taxon>Mycobacteriales</taxon>
        <taxon>Mycobacteriaceae</taxon>
        <taxon>Mycolicibacterium</taxon>
    </lineage>
</organism>
<evidence type="ECO:0000256" key="1">
    <source>
        <dbReference type="SAM" id="SignalP"/>
    </source>
</evidence>
<dbReference type="Proteomes" id="UP000466681">
    <property type="component" value="Chromosome"/>
</dbReference>
<reference evidence="2 3" key="1">
    <citation type="journal article" date="2019" name="Emerg. Microbes Infect.">
        <title>Comprehensive subspecies identification of 175 nontuberculous mycobacteria species based on 7547 genomic profiles.</title>
        <authorList>
            <person name="Matsumoto Y."/>
            <person name="Kinjo T."/>
            <person name="Motooka D."/>
            <person name="Nabeya D."/>
            <person name="Jung N."/>
            <person name="Uechi K."/>
            <person name="Horii T."/>
            <person name="Iida T."/>
            <person name="Fujita J."/>
            <person name="Nakamura S."/>
        </authorList>
    </citation>
    <scope>NUCLEOTIDE SEQUENCE [LARGE SCALE GENOMIC DNA]</scope>
    <source>
        <strain evidence="2 3">JCM 6375</strain>
    </source>
</reference>
<name>A0AAD1M826_9MYCO</name>
<proteinExistence type="predicted"/>
<dbReference type="AlphaFoldDB" id="A0AAD1M826"/>
<dbReference type="RefSeq" id="WP_263991813.1">
    <property type="nucleotide sequence ID" value="NZ_JACKTD010000015.1"/>
</dbReference>
<keyword evidence="3" id="KW-1185">Reference proteome</keyword>
<accession>A0AAD1M826</accession>
<evidence type="ECO:0008006" key="4">
    <source>
        <dbReference type="Google" id="ProtNLM"/>
    </source>
</evidence>
<evidence type="ECO:0000313" key="2">
    <source>
        <dbReference type="EMBL" id="BBX03079.1"/>
    </source>
</evidence>
<protein>
    <recommendedName>
        <fullName evidence="4">Sensor domain-containing protein</fullName>
    </recommendedName>
</protein>
<dbReference type="KEGG" id="mmor:MMOR_40150"/>
<evidence type="ECO:0000313" key="3">
    <source>
        <dbReference type="Proteomes" id="UP000466681"/>
    </source>
</evidence>
<feature type="chain" id="PRO_5042244484" description="Sensor domain-containing protein" evidence="1">
    <location>
        <begin position="33"/>
        <end position="229"/>
    </location>
</feature>
<sequence length="229" mass="24119">MAPMVNTLSRHLRGCALVMAAVLLAACSRVVAGTVQPVGSVAENPPVPIADLLVEPGQFPPRYPAAVLDDAALHRAVADIDGVPTGAAVTPADCTPPVLWHSETAGVEGVDSDTASRLILVVTRPAPPLSERLDQLRRCSSFTVGQGKDESTVSLTVLPAPPVDADDTYAVEQRVTTPESERTVLTFAAQIGDTRVSATWLQEPAVDEPDTVALDRLFSDAVVKLRRDG</sequence>
<dbReference type="EMBL" id="AP022560">
    <property type="protein sequence ID" value="BBX03079.1"/>
    <property type="molecule type" value="Genomic_DNA"/>
</dbReference>
<keyword evidence="1" id="KW-0732">Signal</keyword>
<gene>
    <name evidence="2" type="ORF">MMOR_40150</name>
</gene>
<feature type="signal peptide" evidence="1">
    <location>
        <begin position="1"/>
        <end position="32"/>
    </location>
</feature>